<accession>A0A427AZY8</accession>
<dbReference type="AlphaFoldDB" id="A0A427AZY8"/>
<evidence type="ECO:0000313" key="2">
    <source>
        <dbReference type="Proteomes" id="UP000287651"/>
    </source>
</evidence>
<dbReference type="EMBL" id="AMZH03000822">
    <property type="protein sequence ID" value="RRT81810.1"/>
    <property type="molecule type" value="Genomic_DNA"/>
</dbReference>
<organism evidence="1 2">
    <name type="scientific">Ensete ventricosum</name>
    <name type="common">Abyssinian banana</name>
    <name type="synonym">Musa ensete</name>
    <dbReference type="NCBI Taxonomy" id="4639"/>
    <lineage>
        <taxon>Eukaryota</taxon>
        <taxon>Viridiplantae</taxon>
        <taxon>Streptophyta</taxon>
        <taxon>Embryophyta</taxon>
        <taxon>Tracheophyta</taxon>
        <taxon>Spermatophyta</taxon>
        <taxon>Magnoliopsida</taxon>
        <taxon>Liliopsida</taxon>
        <taxon>Zingiberales</taxon>
        <taxon>Musaceae</taxon>
        <taxon>Ensete</taxon>
    </lineage>
</organism>
<gene>
    <name evidence="1" type="ORF">B296_00011104</name>
</gene>
<protein>
    <submittedName>
        <fullName evidence="1">Uncharacterized protein</fullName>
    </submittedName>
</protein>
<name>A0A427AZY8_ENSVE</name>
<proteinExistence type="predicted"/>
<sequence length="189" mass="21616">MRPCKVGWVAQRLKELYAKLTEVKGIANSKYSVLMQGLVCGRWSVRGYPKAIKIRHHGALKHFVRVQPENGWTKVDFQMSEHNRMWRRLYDMSTKATHEEIVVRPGKSEDKVKCEAIDSSVIGLATLWYRRGRTFMESSIPCSHVGRALVVTRVENVEIAEANSKYQDKAEGQRSGNFIRSMSMGLSSR</sequence>
<reference evidence="1 2" key="1">
    <citation type="journal article" date="2014" name="Agronomy (Basel)">
        <title>A Draft Genome Sequence for Ensete ventricosum, the Drought-Tolerant Tree Against Hunger.</title>
        <authorList>
            <person name="Harrison J."/>
            <person name="Moore K.A."/>
            <person name="Paszkiewicz K."/>
            <person name="Jones T."/>
            <person name="Grant M."/>
            <person name="Ambacheew D."/>
            <person name="Muzemil S."/>
            <person name="Studholme D.J."/>
        </authorList>
    </citation>
    <scope>NUCLEOTIDE SEQUENCE [LARGE SCALE GENOMIC DNA]</scope>
</reference>
<evidence type="ECO:0000313" key="1">
    <source>
        <dbReference type="EMBL" id="RRT81810.1"/>
    </source>
</evidence>
<comment type="caution">
    <text evidence="1">The sequence shown here is derived from an EMBL/GenBank/DDBJ whole genome shotgun (WGS) entry which is preliminary data.</text>
</comment>
<dbReference type="Proteomes" id="UP000287651">
    <property type="component" value="Unassembled WGS sequence"/>
</dbReference>